<dbReference type="RefSeq" id="WP_142819687.1">
    <property type="nucleotide sequence ID" value="NZ_CP035503.1"/>
</dbReference>
<protein>
    <submittedName>
        <fullName evidence="1">Uncharacterized protein</fullName>
    </submittedName>
</protein>
<name>A0A515DD00_9BURK</name>
<gene>
    <name evidence="1" type="ORF">EUB48_13955</name>
</gene>
<evidence type="ECO:0000313" key="2">
    <source>
        <dbReference type="Proteomes" id="UP000316798"/>
    </source>
</evidence>
<dbReference type="OrthoDB" id="8909878at2"/>
<sequence>MRLDLFHTRPEAHIRKAQEYLEEANLARIEHEAAAEHHAALATMYTQRIARLQQQIADSLMPYVSSGQQVFEPVQADPGKRGPDAVVSLTRMQRAGTTDGG</sequence>
<keyword evidence="2" id="KW-1185">Reference proteome</keyword>
<reference evidence="1 2" key="1">
    <citation type="submission" date="2019-01" db="EMBL/GenBank/DDBJ databases">
        <title>Genomic insights into a novel species Rhodoferax sp.</title>
        <authorList>
            <person name="Jin L."/>
        </authorList>
    </citation>
    <scope>NUCLEOTIDE SEQUENCE [LARGE SCALE GENOMIC DNA]</scope>
    <source>
        <strain evidence="1 2">CHu59-6-5</strain>
    </source>
</reference>
<dbReference type="Proteomes" id="UP000316798">
    <property type="component" value="Chromosome"/>
</dbReference>
<proteinExistence type="predicted"/>
<organism evidence="1 2">
    <name type="scientific">Rhodoferax sediminis</name>
    <dbReference type="NCBI Taxonomy" id="2509614"/>
    <lineage>
        <taxon>Bacteria</taxon>
        <taxon>Pseudomonadati</taxon>
        <taxon>Pseudomonadota</taxon>
        <taxon>Betaproteobacteria</taxon>
        <taxon>Burkholderiales</taxon>
        <taxon>Comamonadaceae</taxon>
        <taxon>Rhodoferax</taxon>
    </lineage>
</organism>
<dbReference type="AlphaFoldDB" id="A0A515DD00"/>
<dbReference type="EMBL" id="CP035503">
    <property type="protein sequence ID" value="QDL38269.1"/>
    <property type="molecule type" value="Genomic_DNA"/>
</dbReference>
<dbReference type="KEGG" id="rhf:EUB48_13955"/>
<accession>A0A515DD00</accession>
<evidence type="ECO:0000313" key="1">
    <source>
        <dbReference type="EMBL" id="QDL38269.1"/>
    </source>
</evidence>